<protein>
    <recommendedName>
        <fullName evidence="2">Endoplasmic reticulum junction formation protein lunapark</fullName>
    </recommendedName>
</protein>
<feature type="region of interest" description="Disordered" evidence="3">
    <location>
        <begin position="281"/>
        <end position="327"/>
    </location>
</feature>
<evidence type="ECO:0000259" key="4">
    <source>
        <dbReference type="Pfam" id="PF10058"/>
    </source>
</evidence>
<comment type="subcellular location">
    <subcellularLocation>
        <location evidence="2">Endoplasmic reticulum membrane</location>
        <topology evidence="2">Multi-pass membrane protein</topology>
    </subcellularLocation>
</comment>
<dbReference type="Proteomes" id="UP001177023">
    <property type="component" value="Unassembled WGS sequence"/>
</dbReference>
<feature type="non-terminal residue" evidence="5">
    <location>
        <position position="327"/>
    </location>
</feature>
<feature type="compositionally biased region" description="Basic and acidic residues" evidence="3">
    <location>
        <begin position="309"/>
        <end position="327"/>
    </location>
</feature>
<dbReference type="GO" id="GO:0008270">
    <property type="term" value="F:zinc ion binding"/>
    <property type="evidence" value="ECO:0007669"/>
    <property type="project" value="UniProtKB-KW"/>
</dbReference>
<dbReference type="InterPro" id="IPR019273">
    <property type="entry name" value="Lunapark_Znf"/>
</dbReference>
<keyword evidence="2" id="KW-0472">Membrane</keyword>
<dbReference type="GO" id="GO:0098826">
    <property type="term" value="C:endoplasmic reticulum tubular network membrane"/>
    <property type="evidence" value="ECO:0007669"/>
    <property type="project" value="UniProtKB-UniRule"/>
</dbReference>
<keyword evidence="2" id="KW-0862">Zinc</keyword>
<evidence type="ECO:0000256" key="2">
    <source>
        <dbReference type="RuleBase" id="RU367073"/>
    </source>
</evidence>
<keyword evidence="6" id="KW-1185">Reference proteome</keyword>
<keyword evidence="2" id="KW-0256">Endoplasmic reticulum</keyword>
<feature type="transmembrane region" description="Helical" evidence="2">
    <location>
        <begin position="66"/>
        <end position="85"/>
    </location>
</feature>
<evidence type="ECO:0000256" key="3">
    <source>
        <dbReference type="SAM" id="MobiDB-lite"/>
    </source>
</evidence>
<feature type="region of interest" description="Disordered" evidence="3">
    <location>
        <begin position="151"/>
        <end position="190"/>
    </location>
</feature>
<evidence type="ECO:0000313" key="6">
    <source>
        <dbReference type="Proteomes" id="UP001177023"/>
    </source>
</evidence>
<gene>
    <name evidence="5" type="ORF">MSPICULIGERA_LOCUS17308</name>
</gene>
<sequence>MGNVFRKRVAPAEELETISAQVKYFREDIQATADRRKCVLWRLTILVFFLTTSAIAYGVLKFQDKSWVLISGSLATVGLLLLYLVRRVINAYYAYSVARKQRHLDTAIEKKKQVLENVKETETFKVAQQLLEKYDEGERVEKKPEAKVDADGFKVPEGKPNEVVPQTPQNKNNGNGRMPMATPTPGGPGPKINPRTGAPTPMKPMPRTMPVRPFVPEGKTLTDKLVDYFLGDGPGSRYALLCQNCHAHNGMALPAEYEYLPFCCFRCGHLNPAKKLRSHLAPSAAPTPAHGSPLEKPVPLRNRAPPQKNEVEEKEKLLEAPEEKTSD</sequence>
<comment type="caution">
    <text evidence="5">The sequence shown here is derived from an EMBL/GenBank/DDBJ whole genome shotgun (WGS) entry which is preliminary data.</text>
</comment>
<evidence type="ECO:0000313" key="5">
    <source>
        <dbReference type="EMBL" id="CAJ0579075.1"/>
    </source>
</evidence>
<dbReference type="PANTHER" id="PTHR22166">
    <property type="entry name" value="ENDOPLASMIC RETICULUM JUNCTION FORMATION PROTEIN LUNAPARK"/>
    <property type="match status" value="1"/>
</dbReference>
<keyword evidence="2" id="KW-1133">Transmembrane helix</keyword>
<dbReference type="GO" id="GO:1903373">
    <property type="term" value="P:positive regulation of endoplasmic reticulum tubular network organization"/>
    <property type="evidence" value="ECO:0007669"/>
    <property type="project" value="UniProtKB-UniRule"/>
</dbReference>
<dbReference type="AlphaFoldDB" id="A0AA36D170"/>
<feature type="compositionally biased region" description="Basic and acidic residues" evidence="3">
    <location>
        <begin position="151"/>
        <end position="160"/>
    </location>
</feature>
<feature type="compositionally biased region" description="Polar residues" evidence="3">
    <location>
        <begin position="164"/>
        <end position="175"/>
    </location>
</feature>
<feature type="transmembrane region" description="Helical" evidence="2">
    <location>
        <begin position="39"/>
        <end position="60"/>
    </location>
</feature>
<comment type="function">
    <text evidence="2">Plays a role in determining ER morphology.</text>
</comment>
<dbReference type="PANTHER" id="PTHR22166:SF12">
    <property type="entry name" value="ENDOPLASMIC RETICULUM JUNCTION FORMATION PROTEIN LUNAPARK"/>
    <property type="match status" value="1"/>
</dbReference>
<evidence type="ECO:0000256" key="1">
    <source>
        <dbReference type="ARBA" id="ARBA00009940"/>
    </source>
</evidence>
<keyword evidence="2" id="KW-0812">Transmembrane</keyword>
<organism evidence="5 6">
    <name type="scientific">Mesorhabditis spiculigera</name>
    <dbReference type="NCBI Taxonomy" id="96644"/>
    <lineage>
        <taxon>Eukaryota</taxon>
        <taxon>Metazoa</taxon>
        <taxon>Ecdysozoa</taxon>
        <taxon>Nematoda</taxon>
        <taxon>Chromadorea</taxon>
        <taxon>Rhabditida</taxon>
        <taxon>Rhabditina</taxon>
        <taxon>Rhabditomorpha</taxon>
        <taxon>Rhabditoidea</taxon>
        <taxon>Rhabditidae</taxon>
        <taxon>Mesorhabditinae</taxon>
        <taxon>Mesorhabditis</taxon>
    </lineage>
</organism>
<dbReference type="GO" id="GO:0071788">
    <property type="term" value="P:endoplasmic reticulum tubular network maintenance"/>
    <property type="evidence" value="ECO:0007669"/>
    <property type="project" value="UniProtKB-UniRule"/>
</dbReference>
<comment type="similarity">
    <text evidence="1 2">Belongs to the lunapark family.</text>
</comment>
<dbReference type="InterPro" id="IPR040115">
    <property type="entry name" value="Lnp"/>
</dbReference>
<reference evidence="5" key="1">
    <citation type="submission" date="2023-06" db="EMBL/GenBank/DDBJ databases">
        <authorList>
            <person name="Delattre M."/>
        </authorList>
    </citation>
    <scope>NUCLEOTIDE SEQUENCE</scope>
    <source>
        <strain evidence="5">AF72</strain>
    </source>
</reference>
<proteinExistence type="inferred from homology"/>
<keyword evidence="2" id="KW-0479">Metal-binding</keyword>
<comment type="domain">
    <text evidence="2">The C4-type zinc finger motif is necessary both for its ER three-way tubular junction localization and formation.</text>
</comment>
<dbReference type="EMBL" id="CATQJA010002655">
    <property type="protein sequence ID" value="CAJ0579075.1"/>
    <property type="molecule type" value="Genomic_DNA"/>
</dbReference>
<feature type="domain" description="Lunapark zinc ribbon" evidence="4">
    <location>
        <begin position="222"/>
        <end position="271"/>
    </location>
</feature>
<dbReference type="Pfam" id="PF10058">
    <property type="entry name" value="Zn_ribbon_10"/>
    <property type="match status" value="1"/>
</dbReference>
<keyword evidence="2" id="KW-0863">Zinc-finger</keyword>
<accession>A0AA36D170</accession>
<name>A0AA36D170_9BILA</name>